<protein>
    <submittedName>
        <fullName evidence="1">Uncharacterized protein</fullName>
    </submittedName>
</protein>
<sequence length="52" mass="5953">MMCRAFHLQHVCFCPIKRFSHIATQVLLMQGQASECAVPLRPQLLCGMETNY</sequence>
<name>A0A0E9TR20_ANGAN</name>
<reference evidence="1" key="2">
    <citation type="journal article" date="2015" name="Fish Shellfish Immunol.">
        <title>Early steps in the European eel (Anguilla anguilla)-Vibrio vulnificus interaction in the gills: Role of the RtxA13 toxin.</title>
        <authorList>
            <person name="Callol A."/>
            <person name="Pajuelo D."/>
            <person name="Ebbesson L."/>
            <person name="Teles M."/>
            <person name="MacKenzie S."/>
            <person name="Amaro C."/>
        </authorList>
    </citation>
    <scope>NUCLEOTIDE SEQUENCE</scope>
</reference>
<dbReference type="EMBL" id="GBXM01053394">
    <property type="protein sequence ID" value="JAH55183.1"/>
    <property type="molecule type" value="Transcribed_RNA"/>
</dbReference>
<reference evidence="1" key="1">
    <citation type="submission" date="2014-11" db="EMBL/GenBank/DDBJ databases">
        <authorList>
            <person name="Amaro Gonzalez C."/>
        </authorList>
    </citation>
    <scope>NUCLEOTIDE SEQUENCE</scope>
</reference>
<accession>A0A0E9TR20</accession>
<proteinExistence type="predicted"/>
<dbReference type="AlphaFoldDB" id="A0A0E9TR20"/>
<organism evidence="1">
    <name type="scientific">Anguilla anguilla</name>
    <name type="common">European freshwater eel</name>
    <name type="synonym">Muraena anguilla</name>
    <dbReference type="NCBI Taxonomy" id="7936"/>
    <lineage>
        <taxon>Eukaryota</taxon>
        <taxon>Metazoa</taxon>
        <taxon>Chordata</taxon>
        <taxon>Craniata</taxon>
        <taxon>Vertebrata</taxon>
        <taxon>Euteleostomi</taxon>
        <taxon>Actinopterygii</taxon>
        <taxon>Neopterygii</taxon>
        <taxon>Teleostei</taxon>
        <taxon>Anguilliformes</taxon>
        <taxon>Anguillidae</taxon>
        <taxon>Anguilla</taxon>
    </lineage>
</organism>
<evidence type="ECO:0000313" key="1">
    <source>
        <dbReference type="EMBL" id="JAH55183.1"/>
    </source>
</evidence>